<accession>A0A7M7SWV2</accession>
<dbReference type="EnsemblMetazoa" id="XM_030981329">
    <property type="protein sequence ID" value="XP_030837189"/>
    <property type="gene ID" value="LOC105437632"/>
</dbReference>
<dbReference type="OrthoDB" id="361532at2759"/>
<dbReference type="InParanoid" id="A0A7M7SWV2"/>
<dbReference type="GeneID" id="105437632"/>
<evidence type="ECO:0000313" key="4">
    <source>
        <dbReference type="Proteomes" id="UP000007110"/>
    </source>
</evidence>
<feature type="compositionally biased region" description="Basic and acidic residues" evidence="2">
    <location>
        <begin position="150"/>
        <end position="167"/>
    </location>
</feature>
<feature type="region of interest" description="Disordered" evidence="2">
    <location>
        <begin position="1"/>
        <end position="67"/>
    </location>
</feature>
<proteinExistence type="predicted"/>
<feature type="region of interest" description="Disordered" evidence="2">
    <location>
        <begin position="150"/>
        <end position="173"/>
    </location>
</feature>
<reference evidence="4" key="1">
    <citation type="submission" date="2015-02" db="EMBL/GenBank/DDBJ databases">
        <title>Genome sequencing for Strongylocentrotus purpuratus.</title>
        <authorList>
            <person name="Murali S."/>
            <person name="Liu Y."/>
            <person name="Vee V."/>
            <person name="English A."/>
            <person name="Wang M."/>
            <person name="Skinner E."/>
            <person name="Han Y."/>
            <person name="Muzny D.M."/>
            <person name="Worley K.C."/>
            <person name="Gibbs R.A."/>
        </authorList>
    </citation>
    <scope>NUCLEOTIDE SEQUENCE</scope>
</reference>
<sequence>MGTNSTKCAKEYSREPDMVLDDNQSEGELPTQDQAPLDIKNLGDPSPRPGINSEETTRVTPEVTGPGAQALDQMAPIEDIADICIPPSGDPSLREEGTISLPLSLSSLDDKVTYRPPANNAGGDSFTQEVNAMDMEREKLKYEGEEIFSRPKSLSSKEDEVGARAPDELSQVTKRSISNTSQIDQIKKRIVSQSVRVNNYCLKYYEMLKSMNLLKRDNNNIKIDVVSLKSENYDRKRESDEIKREMSEIKRDMSEIKRENHEIKREYMYSVIKRENSEIKREYSALKSENVQLKIEMFKLKQAHHNDPIAHETMRNDSTTFQKEVMSPRAALNASVFQDDDKVHDDTVCYTGGIDIPK</sequence>
<dbReference type="RefSeq" id="XP_030837189.1">
    <property type="nucleotide sequence ID" value="XM_030981329.1"/>
</dbReference>
<dbReference type="Proteomes" id="UP000007110">
    <property type="component" value="Unassembled WGS sequence"/>
</dbReference>
<organism evidence="3 4">
    <name type="scientific">Strongylocentrotus purpuratus</name>
    <name type="common">Purple sea urchin</name>
    <dbReference type="NCBI Taxonomy" id="7668"/>
    <lineage>
        <taxon>Eukaryota</taxon>
        <taxon>Metazoa</taxon>
        <taxon>Echinodermata</taxon>
        <taxon>Eleutherozoa</taxon>
        <taxon>Echinozoa</taxon>
        <taxon>Echinoidea</taxon>
        <taxon>Euechinoidea</taxon>
        <taxon>Echinacea</taxon>
        <taxon>Camarodonta</taxon>
        <taxon>Echinidea</taxon>
        <taxon>Strongylocentrotidae</taxon>
        <taxon>Strongylocentrotus</taxon>
    </lineage>
</organism>
<feature type="compositionally biased region" description="Basic and acidic residues" evidence="2">
    <location>
        <begin position="8"/>
        <end position="17"/>
    </location>
</feature>
<dbReference type="KEGG" id="spu:105437632"/>
<dbReference type="AlphaFoldDB" id="A0A7M7SWV2"/>
<protein>
    <submittedName>
        <fullName evidence="3">Uncharacterized protein</fullName>
    </submittedName>
</protein>
<keyword evidence="1" id="KW-0175">Coiled coil</keyword>
<feature type="coiled-coil region" evidence="1">
    <location>
        <begin position="239"/>
        <end position="296"/>
    </location>
</feature>
<keyword evidence="4" id="KW-1185">Reference proteome</keyword>
<evidence type="ECO:0000256" key="1">
    <source>
        <dbReference type="SAM" id="Coils"/>
    </source>
</evidence>
<reference evidence="3" key="2">
    <citation type="submission" date="2021-01" db="UniProtKB">
        <authorList>
            <consortium name="EnsemblMetazoa"/>
        </authorList>
    </citation>
    <scope>IDENTIFICATION</scope>
</reference>
<evidence type="ECO:0000313" key="3">
    <source>
        <dbReference type="EnsemblMetazoa" id="XP_030837189"/>
    </source>
</evidence>
<name>A0A7M7SWV2_STRPU</name>
<evidence type="ECO:0000256" key="2">
    <source>
        <dbReference type="SAM" id="MobiDB-lite"/>
    </source>
</evidence>